<dbReference type="OrthoDB" id="5503950at2"/>
<dbReference type="Proteomes" id="UP000277094">
    <property type="component" value="Unassembled WGS sequence"/>
</dbReference>
<evidence type="ECO:0000313" key="5">
    <source>
        <dbReference type="EMBL" id="RNL78741.1"/>
    </source>
</evidence>
<dbReference type="RefSeq" id="WP_123233243.1">
    <property type="nucleotide sequence ID" value="NZ_RJSG01000002.1"/>
</dbReference>
<dbReference type="GO" id="GO:0019433">
    <property type="term" value="P:triglyceride catabolic process"/>
    <property type="evidence" value="ECO:0007669"/>
    <property type="project" value="TreeGrafter"/>
</dbReference>
<dbReference type="CDD" id="cd01823">
    <property type="entry name" value="SEST_like"/>
    <property type="match status" value="1"/>
</dbReference>
<feature type="disulfide bond" evidence="2">
    <location>
        <begin position="142"/>
        <end position="154"/>
    </location>
</feature>
<feature type="disulfide bond" evidence="2">
    <location>
        <begin position="57"/>
        <end position="82"/>
    </location>
</feature>
<evidence type="ECO:0000256" key="1">
    <source>
        <dbReference type="PIRSR" id="PIRSR637460-1"/>
    </source>
</evidence>
<evidence type="ECO:0000259" key="4">
    <source>
        <dbReference type="Pfam" id="PF13472"/>
    </source>
</evidence>
<gene>
    <name evidence="5" type="ORF">EFL95_06600</name>
</gene>
<dbReference type="InterPro" id="IPR037460">
    <property type="entry name" value="SEST-like"/>
</dbReference>
<dbReference type="EMBL" id="RJSG01000002">
    <property type="protein sequence ID" value="RNL78741.1"/>
    <property type="molecule type" value="Genomic_DNA"/>
</dbReference>
<protein>
    <submittedName>
        <fullName evidence="5">SGNH/GDSL hydrolase family protein</fullName>
    </submittedName>
</protein>
<feature type="chain" id="PRO_5018215120" evidence="3">
    <location>
        <begin position="22"/>
        <end position="298"/>
    </location>
</feature>
<feature type="signal peptide" evidence="3">
    <location>
        <begin position="1"/>
        <end position="21"/>
    </location>
</feature>
<dbReference type="AlphaFoldDB" id="A0A3N0DTA6"/>
<feature type="domain" description="SGNH hydrolase-type esterase" evidence="4">
    <location>
        <begin position="40"/>
        <end position="282"/>
    </location>
</feature>
<evidence type="ECO:0000256" key="3">
    <source>
        <dbReference type="SAM" id="SignalP"/>
    </source>
</evidence>
<dbReference type="Gene3D" id="3.40.50.1110">
    <property type="entry name" value="SGNH hydrolase"/>
    <property type="match status" value="1"/>
</dbReference>
<dbReference type="Pfam" id="PF13472">
    <property type="entry name" value="Lipase_GDSL_2"/>
    <property type="match status" value="1"/>
</dbReference>
<dbReference type="PANTHER" id="PTHR37981:SF1">
    <property type="entry name" value="SGNH HYDROLASE-TYPE ESTERASE DOMAIN-CONTAINING PROTEIN"/>
    <property type="match status" value="1"/>
</dbReference>
<keyword evidence="5" id="KW-0378">Hydrolase</keyword>
<name>A0A3N0DTA6_9ACTN</name>
<dbReference type="PANTHER" id="PTHR37981">
    <property type="entry name" value="LIPASE 2"/>
    <property type="match status" value="1"/>
</dbReference>
<keyword evidence="3" id="KW-0732">Signal</keyword>
<proteinExistence type="predicted"/>
<comment type="caution">
    <text evidence="5">The sequence shown here is derived from an EMBL/GenBank/DDBJ whole genome shotgun (WGS) entry which is preliminary data.</text>
</comment>
<dbReference type="InterPro" id="IPR013830">
    <property type="entry name" value="SGNH_hydro"/>
</dbReference>
<dbReference type="SUPFAM" id="SSF52266">
    <property type="entry name" value="SGNH hydrolase"/>
    <property type="match status" value="1"/>
</dbReference>
<sequence>MPRSRLLALSLVAALAVTVSACGKKEQPPPPEQGNEYVGLGDSFTAVAGYGPFDNPCQRSAEDYPALVAKKMKYDSFADASCGGAQTVNLTQSQVITGKGVNQAQLDAVSADTKLVTVGMGLNDAPTTTNGTRISYLLLFTCLPEKNGKAPKTCSDYLAQPDSGFDSVIQSLSDDVENGLEQIRQQAPNARIVLVGYPRVAPDKGTCKQLPFPPVALNRIRTVVQAADEALAKVAKKEGADYIDMWAASRGHDACSDDPWVNGSKAVKGKALQFHPYKAYHQAVAEKIVALLTKKPQA</sequence>
<keyword evidence="6" id="KW-1185">Reference proteome</keyword>
<feature type="disulfide bond" evidence="2">
    <location>
        <begin position="207"/>
        <end position="255"/>
    </location>
</feature>
<dbReference type="InterPro" id="IPR036514">
    <property type="entry name" value="SGNH_hydro_sf"/>
</dbReference>
<dbReference type="PROSITE" id="PS51257">
    <property type="entry name" value="PROKAR_LIPOPROTEIN"/>
    <property type="match status" value="1"/>
</dbReference>
<organism evidence="5 6">
    <name type="scientific">Nocardioides marmorisolisilvae</name>
    <dbReference type="NCBI Taxonomy" id="1542737"/>
    <lineage>
        <taxon>Bacteria</taxon>
        <taxon>Bacillati</taxon>
        <taxon>Actinomycetota</taxon>
        <taxon>Actinomycetes</taxon>
        <taxon>Propionibacteriales</taxon>
        <taxon>Nocardioidaceae</taxon>
        <taxon>Nocardioides</taxon>
    </lineage>
</organism>
<feature type="active site" description="Nucleophile" evidence="1">
    <location>
        <position position="43"/>
    </location>
</feature>
<dbReference type="GO" id="GO:0004806">
    <property type="term" value="F:triacylglycerol lipase activity"/>
    <property type="evidence" value="ECO:0007669"/>
    <property type="project" value="TreeGrafter"/>
</dbReference>
<keyword evidence="2" id="KW-1015">Disulfide bond</keyword>
<feature type="active site" evidence="1">
    <location>
        <position position="275"/>
    </location>
</feature>
<reference evidence="5 6" key="1">
    <citation type="submission" date="2018-11" db="EMBL/GenBank/DDBJ databases">
        <authorList>
            <person name="Li F."/>
        </authorList>
    </citation>
    <scope>NUCLEOTIDE SEQUENCE [LARGE SCALE GENOMIC DNA]</scope>
    <source>
        <strain evidence="5 6">KIS18-7</strain>
    </source>
</reference>
<evidence type="ECO:0000313" key="6">
    <source>
        <dbReference type="Proteomes" id="UP000277094"/>
    </source>
</evidence>
<evidence type="ECO:0000256" key="2">
    <source>
        <dbReference type="PIRSR" id="PIRSR637460-2"/>
    </source>
</evidence>
<accession>A0A3N0DTA6</accession>